<feature type="domain" description="DUF218" evidence="2">
    <location>
        <begin position="80"/>
        <end position="243"/>
    </location>
</feature>
<evidence type="ECO:0000313" key="3">
    <source>
        <dbReference type="EMBL" id="UXX78054.1"/>
    </source>
</evidence>
<protein>
    <submittedName>
        <fullName evidence="3">YdcF family protein</fullName>
    </submittedName>
</protein>
<dbReference type="RefSeq" id="WP_263049800.1">
    <property type="nucleotide sequence ID" value="NZ_CP106735.1"/>
</dbReference>
<gene>
    <name evidence="3" type="ORF">N7E81_11865</name>
</gene>
<reference evidence="3" key="1">
    <citation type="submission" date="2022-10" db="EMBL/GenBank/DDBJ databases">
        <title>Comparative genomics and taxonomic characterization of three novel marine species of genus Reichenbachiella exhibiting antioxidant and polysaccharide degradation activities.</title>
        <authorList>
            <person name="Muhammad N."/>
            <person name="Lee Y.-J."/>
            <person name="Ko J."/>
            <person name="Kim S.-G."/>
        </authorList>
    </citation>
    <scope>NUCLEOTIDE SEQUENCE</scope>
    <source>
        <strain evidence="3">Wsw4-B4</strain>
    </source>
</reference>
<dbReference type="CDD" id="cd06259">
    <property type="entry name" value="YdcF-like"/>
    <property type="match status" value="1"/>
</dbReference>
<dbReference type="Proteomes" id="UP001062165">
    <property type="component" value="Chromosome"/>
</dbReference>
<feature type="transmembrane region" description="Helical" evidence="1">
    <location>
        <begin position="12"/>
        <end position="29"/>
    </location>
</feature>
<keyword evidence="1" id="KW-0812">Transmembrane</keyword>
<dbReference type="PANTHER" id="PTHR30336">
    <property type="entry name" value="INNER MEMBRANE PROTEIN, PROBABLE PERMEASE"/>
    <property type="match status" value="1"/>
</dbReference>
<keyword evidence="4" id="KW-1185">Reference proteome</keyword>
<dbReference type="InterPro" id="IPR014729">
    <property type="entry name" value="Rossmann-like_a/b/a_fold"/>
</dbReference>
<dbReference type="InterPro" id="IPR051599">
    <property type="entry name" value="Cell_Envelope_Assoc"/>
</dbReference>
<dbReference type="InterPro" id="IPR003848">
    <property type="entry name" value="DUF218"/>
</dbReference>
<dbReference type="Pfam" id="PF02698">
    <property type="entry name" value="DUF218"/>
    <property type="match status" value="1"/>
</dbReference>
<dbReference type="PANTHER" id="PTHR30336:SF4">
    <property type="entry name" value="ENVELOPE BIOGENESIS FACTOR ELYC"/>
    <property type="match status" value="1"/>
</dbReference>
<dbReference type="Gene3D" id="3.40.50.620">
    <property type="entry name" value="HUPs"/>
    <property type="match status" value="1"/>
</dbReference>
<sequence length="253" mass="28796">MFFILSKIIYWLIMPVSLIAWVAIGSLVVKQKKYRQLLHTSAVFLLLFFTNPLLSILIINSWEPEAIPYNQLDGHYRYGVVLSGITNPDRPPFDRVQFNKGSDRIVHAIDLYQKGIIDQIVITGGTAAITFEGHKESHALRGFALSCGIPETDINIEDQARNTRENAIYTADLLKQTQDEILLITSAFHMYRSKKCFKKVGLHVVPFPTDHYGRSLRYTPEELIIPSLNALNVWTTLTKEWVGILAYKLAGYL</sequence>
<accession>A0ABY6CWG8</accession>
<dbReference type="EMBL" id="CP106735">
    <property type="protein sequence ID" value="UXX78054.1"/>
    <property type="molecule type" value="Genomic_DNA"/>
</dbReference>
<keyword evidence="1" id="KW-1133">Transmembrane helix</keyword>
<evidence type="ECO:0000256" key="1">
    <source>
        <dbReference type="SAM" id="Phobius"/>
    </source>
</evidence>
<feature type="transmembrane region" description="Helical" evidence="1">
    <location>
        <begin position="41"/>
        <end position="62"/>
    </location>
</feature>
<proteinExistence type="predicted"/>
<evidence type="ECO:0000259" key="2">
    <source>
        <dbReference type="Pfam" id="PF02698"/>
    </source>
</evidence>
<organism evidence="3 4">
    <name type="scientific">Reichenbachiella carrageenanivorans</name>
    <dbReference type="NCBI Taxonomy" id="2979869"/>
    <lineage>
        <taxon>Bacteria</taxon>
        <taxon>Pseudomonadati</taxon>
        <taxon>Bacteroidota</taxon>
        <taxon>Cytophagia</taxon>
        <taxon>Cytophagales</taxon>
        <taxon>Reichenbachiellaceae</taxon>
        <taxon>Reichenbachiella</taxon>
    </lineage>
</organism>
<keyword evidence="1" id="KW-0472">Membrane</keyword>
<name>A0ABY6CWG8_9BACT</name>
<evidence type="ECO:0000313" key="4">
    <source>
        <dbReference type="Proteomes" id="UP001062165"/>
    </source>
</evidence>